<dbReference type="Proteomes" id="UP000606922">
    <property type="component" value="Unassembled WGS sequence"/>
</dbReference>
<accession>A0A916SKQ4</accession>
<reference evidence="2" key="2">
    <citation type="submission" date="2020-09" db="EMBL/GenBank/DDBJ databases">
        <authorList>
            <person name="Sun Q."/>
            <person name="Zhou Y."/>
        </authorList>
    </citation>
    <scope>NUCLEOTIDE SEQUENCE</scope>
    <source>
        <strain evidence="2">CGMCC 1.12813</strain>
    </source>
</reference>
<evidence type="ECO:0000256" key="1">
    <source>
        <dbReference type="SAM" id="Phobius"/>
    </source>
</evidence>
<gene>
    <name evidence="2" type="ORF">GCM10010979_19290</name>
</gene>
<proteinExistence type="predicted"/>
<evidence type="ECO:0000313" key="2">
    <source>
        <dbReference type="EMBL" id="GGB04725.1"/>
    </source>
</evidence>
<name>A0A916SKQ4_9MICO</name>
<protein>
    <submittedName>
        <fullName evidence="2">Uncharacterized protein</fullName>
    </submittedName>
</protein>
<dbReference type="EMBL" id="BMGB01000001">
    <property type="protein sequence ID" value="GGB04725.1"/>
    <property type="molecule type" value="Genomic_DNA"/>
</dbReference>
<keyword evidence="3" id="KW-1185">Reference proteome</keyword>
<sequence length="181" mass="20502">MTASETALFGAAIGFGASVLGALLTSIIGPVVARWQERRTVGYETTREVQRESIIEITHLNNKWIEAWRTGDEVEIDKASNAIRTANVRLRMWVNGDARSVAGLVYVVLSAESFSEAVALGHSWDEIAMEWYRGAIPGRRLETAFEEQVEYARALRDAMIVRGEDIEPDRPKRRAKWKRRR</sequence>
<reference evidence="2" key="1">
    <citation type="journal article" date="2014" name="Int. J. Syst. Evol. Microbiol.">
        <title>Complete genome sequence of Corynebacterium casei LMG S-19264T (=DSM 44701T), isolated from a smear-ripened cheese.</title>
        <authorList>
            <consortium name="US DOE Joint Genome Institute (JGI-PGF)"/>
            <person name="Walter F."/>
            <person name="Albersmeier A."/>
            <person name="Kalinowski J."/>
            <person name="Ruckert C."/>
        </authorList>
    </citation>
    <scope>NUCLEOTIDE SEQUENCE</scope>
    <source>
        <strain evidence="2">CGMCC 1.12813</strain>
    </source>
</reference>
<comment type="caution">
    <text evidence="2">The sequence shown here is derived from an EMBL/GenBank/DDBJ whole genome shotgun (WGS) entry which is preliminary data.</text>
</comment>
<keyword evidence="1" id="KW-0812">Transmembrane</keyword>
<keyword evidence="1" id="KW-0472">Membrane</keyword>
<dbReference type="AlphaFoldDB" id="A0A916SKQ4"/>
<dbReference type="RefSeq" id="WP_188510409.1">
    <property type="nucleotide sequence ID" value="NZ_BMGB01000001.1"/>
</dbReference>
<organism evidence="2 3">
    <name type="scientific">Conyzicola nivalis</name>
    <dbReference type="NCBI Taxonomy" id="1477021"/>
    <lineage>
        <taxon>Bacteria</taxon>
        <taxon>Bacillati</taxon>
        <taxon>Actinomycetota</taxon>
        <taxon>Actinomycetes</taxon>
        <taxon>Micrococcales</taxon>
        <taxon>Microbacteriaceae</taxon>
        <taxon>Conyzicola</taxon>
    </lineage>
</organism>
<feature type="transmembrane region" description="Helical" evidence="1">
    <location>
        <begin position="6"/>
        <end position="33"/>
    </location>
</feature>
<evidence type="ECO:0000313" key="3">
    <source>
        <dbReference type="Proteomes" id="UP000606922"/>
    </source>
</evidence>
<keyword evidence="1" id="KW-1133">Transmembrane helix</keyword>